<dbReference type="PANTHER" id="PTHR23501:SF87">
    <property type="entry name" value="SIDEROPHORE IRON TRANSPORTER 2"/>
    <property type="match status" value="1"/>
</dbReference>
<name>A0A9P6VYA5_RHOMI</name>
<evidence type="ECO:0000256" key="4">
    <source>
        <dbReference type="ARBA" id="ARBA00022692"/>
    </source>
</evidence>
<dbReference type="AlphaFoldDB" id="A0A9P6VYA5"/>
<evidence type="ECO:0000256" key="9">
    <source>
        <dbReference type="SAM" id="Phobius"/>
    </source>
</evidence>
<dbReference type="InterPro" id="IPR011701">
    <property type="entry name" value="MFS"/>
</dbReference>
<evidence type="ECO:0000256" key="5">
    <source>
        <dbReference type="ARBA" id="ARBA00022989"/>
    </source>
</evidence>
<keyword evidence="4 9" id="KW-0812">Transmembrane</keyword>
<feature type="transmembrane region" description="Helical" evidence="9">
    <location>
        <begin position="198"/>
        <end position="221"/>
    </location>
</feature>
<keyword evidence="6" id="KW-0406">Ion transport</keyword>
<feature type="transmembrane region" description="Helical" evidence="9">
    <location>
        <begin position="459"/>
        <end position="476"/>
    </location>
</feature>
<dbReference type="Proteomes" id="UP000777482">
    <property type="component" value="Unassembled WGS sequence"/>
</dbReference>
<accession>A0A9P6VYA5</accession>
<keyword evidence="12" id="KW-1185">Reference proteome</keyword>
<dbReference type="OrthoDB" id="2241241at2759"/>
<feature type="transmembrane region" description="Helical" evidence="9">
    <location>
        <begin position="431"/>
        <end position="452"/>
    </location>
</feature>
<dbReference type="GO" id="GO:0005886">
    <property type="term" value="C:plasma membrane"/>
    <property type="evidence" value="ECO:0007669"/>
    <property type="project" value="TreeGrafter"/>
</dbReference>
<dbReference type="GO" id="GO:0006811">
    <property type="term" value="P:monoatomic ion transport"/>
    <property type="evidence" value="ECO:0007669"/>
    <property type="project" value="UniProtKB-KW"/>
</dbReference>
<feature type="transmembrane region" description="Helical" evidence="9">
    <location>
        <begin position="169"/>
        <end position="192"/>
    </location>
</feature>
<feature type="transmembrane region" description="Helical" evidence="9">
    <location>
        <begin position="353"/>
        <end position="373"/>
    </location>
</feature>
<sequence>MSTSSHEDKHDLVAEDLEAHQAHEQGLHAAASAAVPPVQSSMALGRSSSSSVSFWRLPKANAISSLRQTSKDVHPPAYTVEPQTGVRKVELVNRVWGRNSKIALTVGIALASYIYSLDGTTTYQYQAYATSSFAQHSLLGAIATAQAIVLAVTKPFAAKFADVLGRAEAFALAAFFYVLGYIIIAACSNISTYAAGAVIYYVGYAALQILIQIVIADCTTLRWRGLLSNLPSIWFFVNAFVSANIAQGILETSSWHWGYGMFCILIPATLAPVIGTLLWAQIRAKRLGLSATNFDEQQGGAIAAAKDRRSFGSKLLSWAIDIDALGLILFGAGWACILLPLTLTNKNTLTWSSYKIIILFVIGGCTLLGFLAYERFLAKKPLFPFRFFKSYTVVACAVIPLLDFISFYLQFTYQYSFISVTKGWSIKDQGYFGYTQTLSLTLFAIFAGFWQLYFRRAKWLLVVGLLIRLLGVGLMIRSKGAHGTTAELVIVQIIQGAGGGIAAACTQLLAQASVTHQDVAGVTALVLLFAEIGNAIGTAIASAIWRDWMPKELAKNLTGILSTTEIEAVYGAITTAASYRGVNDAAYDGIVAAYTTTMKILLIAATAVAVVPPVLALWVDNPYLSDRAQNATEDEDPAGLPTHPHALTAAQEKKAEMA</sequence>
<dbReference type="SUPFAM" id="SSF103473">
    <property type="entry name" value="MFS general substrate transporter"/>
    <property type="match status" value="1"/>
</dbReference>
<feature type="region of interest" description="Disordered" evidence="8">
    <location>
        <begin position="630"/>
        <end position="658"/>
    </location>
</feature>
<dbReference type="Pfam" id="PF07690">
    <property type="entry name" value="MFS_1"/>
    <property type="match status" value="1"/>
</dbReference>
<evidence type="ECO:0000256" key="8">
    <source>
        <dbReference type="SAM" id="MobiDB-lite"/>
    </source>
</evidence>
<dbReference type="PROSITE" id="PS50850">
    <property type="entry name" value="MFS"/>
    <property type="match status" value="1"/>
</dbReference>
<feature type="transmembrane region" description="Helical" evidence="9">
    <location>
        <begin position="600"/>
        <end position="619"/>
    </location>
</feature>
<feature type="transmembrane region" description="Helical" evidence="9">
    <location>
        <begin position="137"/>
        <end position="157"/>
    </location>
</feature>
<evidence type="ECO:0000256" key="6">
    <source>
        <dbReference type="ARBA" id="ARBA00023065"/>
    </source>
</evidence>
<evidence type="ECO:0000313" key="11">
    <source>
        <dbReference type="EMBL" id="KAG0657092.1"/>
    </source>
</evidence>
<comment type="caution">
    <text evidence="11">The sequence shown here is derived from an EMBL/GenBank/DDBJ whole genome shotgun (WGS) entry which is preliminary data.</text>
</comment>
<feature type="transmembrane region" description="Helical" evidence="9">
    <location>
        <begin position="233"/>
        <end position="250"/>
    </location>
</feature>
<dbReference type="InterPro" id="IPR036259">
    <property type="entry name" value="MFS_trans_sf"/>
</dbReference>
<evidence type="ECO:0000259" key="10">
    <source>
        <dbReference type="PROSITE" id="PS50850"/>
    </source>
</evidence>
<evidence type="ECO:0000256" key="1">
    <source>
        <dbReference type="ARBA" id="ARBA00004141"/>
    </source>
</evidence>
<evidence type="ECO:0000256" key="2">
    <source>
        <dbReference type="ARBA" id="ARBA00008335"/>
    </source>
</evidence>
<reference evidence="11 12" key="1">
    <citation type="submission" date="2020-11" db="EMBL/GenBank/DDBJ databases">
        <title>Kefir isolates.</title>
        <authorList>
            <person name="Marcisauskas S."/>
            <person name="Kim Y."/>
            <person name="Blasche S."/>
        </authorList>
    </citation>
    <scope>NUCLEOTIDE SEQUENCE [LARGE SCALE GENOMIC DNA]</scope>
    <source>
        <strain evidence="11 12">KR</strain>
    </source>
</reference>
<dbReference type="FunFam" id="1.20.1250.20:FF:000197">
    <property type="entry name" value="Siderophore iron transporter 1"/>
    <property type="match status" value="1"/>
</dbReference>
<dbReference type="InterPro" id="IPR020846">
    <property type="entry name" value="MFS_dom"/>
</dbReference>
<feature type="transmembrane region" description="Helical" evidence="9">
    <location>
        <begin position="256"/>
        <end position="280"/>
    </location>
</feature>
<feature type="transmembrane region" description="Helical" evidence="9">
    <location>
        <begin position="393"/>
        <end position="411"/>
    </location>
</feature>
<gene>
    <name evidence="11" type="ORF">C6P46_006681</name>
</gene>
<dbReference type="PANTHER" id="PTHR23501">
    <property type="entry name" value="MAJOR FACILITATOR SUPERFAMILY"/>
    <property type="match status" value="1"/>
</dbReference>
<organism evidence="11 12">
    <name type="scientific">Rhodotorula mucilaginosa</name>
    <name type="common">Yeast</name>
    <name type="synonym">Rhodotorula rubra</name>
    <dbReference type="NCBI Taxonomy" id="5537"/>
    <lineage>
        <taxon>Eukaryota</taxon>
        <taxon>Fungi</taxon>
        <taxon>Dikarya</taxon>
        <taxon>Basidiomycota</taxon>
        <taxon>Pucciniomycotina</taxon>
        <taxon>Microbotryomycetes</taxon>
        <taxon>Sporidiobolales</taxon>
        <taxon>Sporidiobolaceae</taxon>
        <taxon>Rhodotorula</taxon>
    </lineage>
</organism>
<evidence type="ECO:0000256" key="7">
    <source>
        <dbReference type="ARBA" id="ARBA00023136"/>
    </source>
</evidence>
<feature type="transmembrane region" description="Helical" evidence="9">
    <location>
        <begin position="522"/>
        <end position="545"/>
    </location>
</feature>
<comment type="similarity">
    <text evidence="2">Belongs to the major facilitator superfamily.</text>
</comment>
<protein>
    <recommendedName>
        <fullName evidence="10">Major facilitator superfamily (MFS) profile domain-containing protein</fullName>
    </recommendedName>
</protein>
<proteinExistence type="inferred from homology"/>
<keyword evidence="7 9" id="KW-0472">Membrane</keyword>
<dbReference type="Gene3D" id="1.20.1250.20">
    <property type="entry name" value="MFS general substrate transporter like domains"/>
    <property type="match status" value="2"/>
</dbReference>
<feature type="transmembrane region" description="Helical" evidence="9">
    <location>
        <begin position="102"/>
        <end position="117"/>
    </location>
</feature>
<evidence type="ECO:0000256" key="3">
    <source>
        <dbReference type="ARBA" id="ARBA00022448"/>
    </source>
</evidence>
<keyword evidence="5 9" id="KW-1133">Transmembrane helix</keyword>
<feature type="transmembrane region" description="Helical" evidence="9">
    <location>
        <begin position="315"/>
        <end position="341"/>
    </location>
</feature>
<comment type="subcellular location">
    <subcellularLocation>
        <location evidence="1">Membrane</location>
        <topology evidence="1">Multi-pass membrane protein</topology>
    </subcellularLocation>
</comment>
<dbReference type="EMBL" id="PUHQ01000086">
    <property type="protein sequence ID" value="KAG0657092.1"/>
    <property type="molecule type" value="Genomic_DNA"/>
</dbReference>
<evidence type="ECO:0000313" key="12">
    <source>
        <dbReference type="Proteomes" id="UP000777482"/>
    </source>
</evidence>
<keyword evidence="3" id="KW-0813">Transport</keyword>
<feature type="transmembrane region" description="Helical" evidence="9">
    <location>
        <begin position="488"/>
        <end position="510"/>
    </location>
</feature>
<dbReference type="GO" id="GO:0022857">
    <property type="term" value="F:transmembrane transporter activity"/>
    <property type="evidence" value="ECO:0007669"/>
    <property type="project" value="InterPro"/>
</dbReference>
<feature type="domain" description="Major facilitator superfamily (MFS) profile" evidence="10">
    <location>
        <begin position="104"/>
        <end position="624"/>
    </location>
</feature>